<keyword evidence="4" id="KW-1185">Reference proteome</keyword>
<feature type="coiled-coil region" evidence="1">
    <location>
        <begin position="90"/>
        <end position="240"/>
    </location>
</feature>
<feature type="compositionally biased region" description="Pro residues" evidence="2">
    <location>
        <begin position="449"/>
        <end position="468"/>
    </location>
</feature>
<proteinExistence type="predicted"/>
<feature type="region of interest" description="Disordered" evidence="2">
    <location>
        <begin position="1"/>
        <end position="56"/>
    </location>
</feature>
<reference evidence="3" key="1">
    <citation type="submission" date="2023-03" db="EMBL/GenBank/DDBJ databases">
        <title>Complete genome of Cladonia borealis.</title>
        <authorList>
            <person name="Park H."/>
        </authorList>
    </citation>
    <scope>NUCLEOTIDE SEQUENCE</scope>
    <source>
        <strain evidence="3">ANT050790</strain>
    </source>
</reference>
<sequence>MDPIYMLNASPGTPLFPVSPERANRQQLPQLAQSPSLPHLNRAQNDPFLTHSRGNSDVQGKVAQFNNLTKEAAQRRKDSEAALKRAVLGREEAEGESRRLREDNRLLRQDVEEGRARERRVGERLEGVMEELQREKEKHTHAQSIYEKEVRRARKEAFKSSSALVKLQEELKSARNKYTLMREEVDVQRRKLAAKEQERFAAECQMMDLREELDKLRQQNEIVEAERDALKTSLKEEEVARIAAEGAIPLPPSREGEEFASPAKRSRHQHRESLKENIDPEATEVEDELLILKEALQMEKRLRLRADDQVHFMKMECQFQCCSCRIAERQGIEYVHDETLAKQMSDMASKIAVEYETTPTETETITNPTLDRPSTPPCQPSQQCEPSEPLTFSPATGTFHKPPSSPKPSSSASPSSQLLPQPRPTTPPPSTFIQPTIPDHTPSFTFPVTPRPLPIPPPRTISHPPPTTSNPALQTTETSTTTTITIPLKSDDFFSPAPATPSGISREAALEQIRQRRGRARSIATGHGSGTPRKVEGLNLRRDISAPQPGTVME</sequence>
<feature type="region of interest" description="Disordered" evidence="2">
    <location>
        <begin position="355"/>
        <end position="478"/>
    </location>
</feature>
<feature type="compositionally biased region" description="Low complexity" evidence="2">
    <location>
        <begin position="380"/>
        <end position="389"/>
    </location>
</feature>
<dbReference type="Proteomes" id="UP001166286">
    <property type="component" value="Unassembled WGS sequence"/>
</dbReference>
<evidence type="ECO:0000313" key="3">
    <source>
        <dbReference type="EMBL" id="KAK0511868.1"/>
    </source>
</evidence>
<dbReference type="EMBL" id="JAFEKC020000012">
    <property type="protein sequence ID" value="KAK0511868.1"/>
    <property type="molecule type" value="Genomic_DNA"/>
</dbReference>
<feature type="compositionally biased region" description="Low complexity" evidence="2">
    <location>
        <begin position="407"/>
        <end position="420"/>
    </location>
</feature>
<keyword evidence="1" id="KW-0175">Coiled coil</keyword>
<name>A0AA39R202_9LECA</name>
<accession>A0AA39R202</accession>
<dbReference type="PANTHER" id="PTHR42041:SF1">
    <property type="entry name" value="DNA ENDONUCLEASE ACTIVATOR CTP1 C-TERMINAL DOMAIN-CONTAINING PROTEIN"/>
    <property type="match status" value="1"/>
</dbReference>
<protein>
    <submittedName>
        <fullName evidence="3">Uncharacterized protein</fullName>
    </submittedName>
</protein>
<evidence type="ECO:0000256" key="2">
    <source>
        <dbReference type="SAM" id="MobiDB-lite"/>
    </source>
</evidence>
<feature type="region of interest" description="Disordered" evidence="2">
    <location>
        <begin position="512"/>
        <end position="554"/>
    </location>
</feature>
<evidence type="ECO:0000313" key="4">
    <source>
        <dbReference type="Proteomes" id="UP001166286"/>
    </source>
</evidence>
<organism evidence="3 4">
    <name type="scientific">Cladonia borealis</name>
    <dbReference type="NCBI Taxonomy" id="184061"/>
    <lineage>
        <taxon>Eukaryota</taxon>
        <taxon>Fungi</taxon>
        <taxon>Dikarya</taxon>
        <taxon>Ascomycota</taxon>
        <taxon>Pezizomycotina</taxon>
        <taxon>Lecanoromycetes</taxon>
        <taxon>OSLEUM clade</taxon>
        <taxon>Lecanoromycetidae</taxon>
        <taxon>Lecanorales</taxon>
        <taxon>Lecanorineae</taxon>
        <taxon>Cladoniaceae</taxon>
        <taxon>Cladonia</taxon>
    </lineage>
</organism>
<dbReference type="PANTHER" id="PTHR42041">
    <property type="entry name" value="DNA ENDONUCLEASE ACTIVATOR CTP1 C-TERMINAL DOMAIN-CONTAINING PROTEIN"/>
    <property type="match status" value="1"/>
</dbReference>
<feature type="compositionally biased region" description="Basic and acidic residues" evidence="2">
    <location>
        <begin position="533"/>
        <end position="544"/>
    </location>
</feature>
<feature type="compositionally biased region" description="Low complexity" evidence="2">
    <location>
        <begin position="355"/>
        <end position="369"/>
    </location>
</feature>
<feature type="region of interest" description="Disordered" evidence="2">
    <location>
        <begin position="250"/>
        <end position="277"/>
    </location>
</feature>
<comment type="caution">
    <text evidence="3">The sequence shown here is derived from an EMBL/GenBank/DDBJ whole genome shotgun (WGS) entry which is preliminary data.</text>
</comment>
<gene>
    <name evidence="3" type="ORF">JMJ35_005718</name>
</gene>
<dbReference type="AlphaFoldDB" id="A0AA39R202"/>
<evidence type="ECO:0000256" key="1">
    <source>
        <dbReference type="SAM" id="Coils"/>
    </source>
</evidence>
<feature type="compositionally biased region" description="Pro residues" evidence="2">
    <location>
        <begin position="421"/>
        <end position="430"/>
    </location>
</feature>
<feature type="compositionally biased region" description="Low complexity" evidence="2">
    <location>
        <begin position="26"/>
        <end position="40"/>
    </location>
</feature>